<evidence type="ECO:0000256" key="5">
    <source>
        <dbReference type="SAM" id="Phobius"/>
    </source>
</evidence>
<dbReference type="GO" id="GO:0016020">
    <property type="term" value="C:membrane"/>
    <property type="evidence" value="ECO:0007669"/>
    <property type="project" value="UniProtKB-SubCell"/>
</dbReference>
<evidence type="ECO:0000313" key="9">
    <source>
        <dbReference type="Proteomes" id="UP000663845"/>
    </source>
</evidence>
<feature type="transmembrane region" description="Helical" evidence="5">
    <location>
        <begin position="94"/>
        <end position="116"/>
    </location>
</feature>
<keyword evidence="4 5" id="KW-0472">Membrane</keyword>
<feature type="transmembrane region" description="Helical" evidence="5">
    <location>
        <begin position="272"/>
        <end position="292"/>
    </location>
</feature>
<feature type="transmembrane region" description="Helical" evidence="5">
    <location>
        <begin position="53"/>
        <end position="74"/>
    </location>
</feature>
<dbReference type="Gene3D" id="1.20.1070.10">
    <property type="entry name" value="Rhodopsin 7-helix transmembrane proteins"/>
    <property type="match status" value="1"/>
</dbReference>
<evidence type="ECO:0000313" key="7">
    <source>
        <dbReference type="EMBL" id="CAF0768472.1"/>
    </source>
</evidence>
<sequence length="316" mass="36500">MSSLSDITLLDYATPQINRYFGIFIFFFGMIGSILNILVLSQKPLYLNPCARLFLMSSITSIIAFMSGLITRILSSWQLDFSETNRTLCKLRGLIVYASITSNFWLIALATIDRWLSSSHLTSRRRKSTLKNAQRGGIIIISLSIGIYLQILYCFDANLIDTPMQCYGKSSQCRILTDLSFALITILCPLLIMIFFSLMTISNVRQIHHRIHHQPLNVIIQHKKVDRQLLIMLFFQITLLFLLSLPLSIQRLYLTFTNNDFKTILQKSIDNFVYNLTLLFIYLANGITFYLYTISGGGTFRKSLFNLFKRRQRIIH</sequence>
<dbReference type="PANTHER" id="PTHR46641">
    <property type="entry name" value="FMRFAMIDE RECEPTOR-RELATED"/>
    <property type="match status" value="1"/>
</dbReference>
<gene>
    <name evidence="7" type="ORF">JYZ213_LOCUS3478</name>
    <name evidence="8" type="ORF">OXD698_LOCUS19236</name>
</gene>
<feature type="transmembrane region" description="Helical" evidence="5">
    <location>
        <begin position="137"/>
        <end position="160"/>
    </location>
</feature>
<dbReference type="Pfam" id="PF00001">
    <property type="entry name" value="7tm_1"/>
    <property type="match status" value="1"/>
</dbReference>
<accession>A0A813QIK9</accession>
<dbReference type="Proteomes" id="UP000663845">
    <property type="component" value="Unassembled WGS sequence"/>
</dbReference>
<evidence type="ECO:0000256" key="3">
    <source>
        <dbReference type="ARBA" id="ARBA00022989"/>
    </source>
</evidence>
<feature type="transmembrane region" description="Helical" evidence="5">
    <location>
        <begin position="180"/>
        <end position="201"/>
    </location>
</feature>
<evidence type="ECO:0000256" key="4">
    <source>
        <dbReference type="ARBA" id="ARBA00023136"/>
    </source>
</evidence>
<keyword evidence="2 5" id="KW-0812">Transmembrane</keyword>
<feature type="transmembrane region" description="Helical" evidence="5">
    <location>
        <begin position="229"/>
        <end position="252"/>
    </location>
</feature>
<dbReference type="InterPro" id="IPR000276">
    <property type="entry name" value="GPCR_Rhodpsn"/>
</dbReference>
<dbReference type="AlphaFoldDB" id="A0A813QIK9"/>
<dbReference type="Proteomes" id="UP000663844">
    <property type="component" value="Unassembled WGS sequence"/>
</dbReference>
<evidence type="ECO:0000256" key="2">
    <source>
        <dbReference type="ARBA" id="ARBA00022692"/>
    </source>
</evidence>
<dbReference type="SUPFAM" id="SSF81321">
    <property type="entry name" value="Family A G protein-coupled receptor-like"/>
    <property type="match status" value="1"/>
</dbReference>
<dbReference type="EMBL" id="CAJNOG010000018">
    <property type="protein sequence ID" value="CAF0768472.1"/>
    <property type="molecule type" value="Genomic_DNA"/>
</dbReference>
<comment type="subcellular location">
    <subcellularLocation>
        <location evidence="1">Membrane</location>
    </subcellularLocation>
</comment>
<comment type="caution">
    <text evidence="7">The sequence shown here is derived from an EMBL/GenBank/DDBJ whole genome shotgun (WGS) entry which is preliminary data.</text>
</comment>
<feature type="transmembrane region" description="Helical" evidence="5">
    <location>
        <begin position="20"/>
        <end position="41"/>
    </location>
</feature>
<dbReference type="InterPro" id="IPR017452">
    <property type="entry name" value="GPCR_Rhodpsn_7TM"/>
</dbReference>
<evidence type="ECO:0000259" key="6">
    <source>
        <dbReference type="PROSITE" id="PS50262"/>
    </source>
</evidence>
<dbReference type="InterPro" id="IPR052954">
    <property type="entry name" value="GPCR-Ligand_Int"/>
</dbReference>
<organism evidence="7 9">
    <name type="scientific">Adineta steineri</name>
    <dbReference type="NCBI Taxonomy" id="433720"/>
    <lineage>
        <taxon>Eukaryota</taxon>
        <taxon>Metazoa</taxon>
        <taxon>Spiralia</taxon>
        <taxon>Gnathifera</taxon>
        <taxon>Rotifera</taxon>
        <taxon>Eurotatoria</taxon>
        <taxon>Bdelloidea</taxon>
        <taxon>Adinetida</taxon>
        <taxon>Adinetidae</taxon>
        <taxon>Adineta</taxon>
    </lineage>
</organism>
<reference evidence="7" key="1">
    <citation type="submission" date="2021-02" db="EMBL/GenBank/DDBJ databases">
        <authorList>
            <person name="Nowell W R."/>
        </authorList>
    </citation>
    <scope>NUCLEOTIDE SEQUENCE</scope>
</reference>
<name>A0A813QIK9_9BILA</name>
<evidence type="ECO:0000256" key="1">
    <source>
        <dbReference type="ARBA" id="ARBA00004370"/>
    </source>
</evidence>
<proteinExistence type="predicted"/>
<dbReference type="EMBL" id="CAJOAZ010001458">
    <property type="protein sequence ID" value="CAF3817654.1"/>
    <property type="molecule type" value="Genomic_DNA"/>
</dbReference>
<keyword evidence="3 5" id="KW-1133">Transmembrane helix</keyword>
<protein>
    <recommendedName>
        <fullName evidence="6">G-protein coupled receptors family 1 profile domain-containing protein</fullName>
    </recommendedName>
</protein>
<feature type="domain" description="G-protein coupled receptors family 1 profile" evidence="6">
    <location>
        <begin position="32"/>
        <end position="292"/>
    </location>
</feature>
<dbReference type="PROSITE" id="PS50262">
    <property type="entry name" value="G_PROTEIN_RECEP_F1_2"/>
    <property type="match status" value="1"/>
</dbReference>
<evidence type="ECO:0000313" key="8">
    <source>
        <dbReference type="EMBL" id="CAF3817654.1"/>
    </source>
</evidence>
<dbReference type="GO" id="GO:0004930">
    <property type="term" value="F:G protein-coupled receptor activity"/>
    <property type="evidence" value="ECO:0007669"/>
    <property type="project" value="InterPro"/>
</dbReference>